<dbReference type="Gene3D" id="1.20.141.10">
    <property type="entry name" value="Chitosanase, subunit A, domain 1"/>
    <property type="match status" value="1"/>
</dbReference>
<accession>A0A3S9B4L5</accession>
<name>A0A3S9B4L5_9HYPH</name>
<feature type="region of interest" description="Disordered" evidence="1">
    <location>
        <begin position="158"/>
        <end position="205"/>
    </location>
</feature>
<dbReference type="Proteomes" id="UP000268192">
    <property type="component" value="Chromosome"/>
</dbReference>
<dbReference type="SUPFAM" id="SSF53955">
    <property type="entry name" value="Lysozyme-like"/>
    <property type="match status" value="1"/>
</dbReference>
<organism evidence="4 5">
    <name type="scientific">Georhizobium profundi</name>
    <dbReference type="NCBI Taxonomy" id="2341112"/>
    <lineage>
        <taxon>Bacteria</taxon>
        <taxon>Pseudomonadati</taxon>
        <taxon>Pseudomonadota</taxon>
        <taxon>Alphaproteobacteria</taxon>
        <taxon>Hyphomicrobiales</taxon>
        <taxon>Rhizobiaceae</taxon>
        <taxon>Georhizobium</taxon>
    </lineage>
</organism>
<keyword evidence="2" id="KW-0472">Membrane</keyword>
<evidence type="ECO:0000256" key="2">
    <source>
        <dbReference type="SAM" id="Phobius"/>
    </source>
</evidence>
<evidence type="ECO:0000256" key="1">
    <source>
        <dbReference type="SAM" id="MobiDB-lite"/>
    </source>
</evidence>
<reference evidence="4 5" key="1">
    <citation type="submission" date="2018-09" db="EMBL/GenBank/DDBJ databases">
        <title>Marinorhizobium profundi gen. nov., sp. nov., isolated from a deep-sea sediment sample from the New Britain Trench and proposal of Marinorhizobiaceae fam. nov. in the order Rhizobiales of the class Alphaproteobacteria.</title>
        <authorList>
            <person name="Cao J."/>
        </authorList>
    </citation>
    <scope>NUCLEOTIDE SEQUENCE [LARGE SCALE GENOMIC DNA]</scope>
    <source>
        <strain evidence="4 5">WS11</strain>
    </source>
</reference>
<dbReference type="RefSeq" id="WP_126010186.1">
    <property type="nucleotide sequence ID" value="NZ_CP032509.1"/>
</dbReference>
<keyword evidence="5" id="KW-1185">Reference proteome</keyword>
<proteinExistence type="predicted"/>
<dbReference type="AlphaFoldDB" id="A0A3S9B4L5"/>
<keyword evidence="2" id="KW-0812">Transmembrane</keyword>
<dbReference type="OrthoDB" id="9815229at2"/>
<sequence>MGDRFEAVHADTARWEGGWSDHPADPGGKTMYGITQAVYHAWLKGQGRPIRPVRDITRGEALQIYRAQYWNPTAVRYNLFPGVDRATYDAAVNSGVSRGINWLKGAVGSDDHSETAKRICRARLSFVQGLTNWKVFGKGWGNRIADIEAKSVRDALQAMARPPETVSDRLEAERAQAAAEERKKANQAKTAGGGSAASGAGATQTDTVVPDQAGDLVLGMAPDQLAAAVLIGIMAIAAIAAVASVIRKRQAAARERAYAAELQAVKR</sequence>
<protein>
    <submittedName>
        <fullName evidence="4">Secretion activator protein</fullName>
    </submittedName>
</protein>
<evidence type="ECO:0000313" key="4">
    <source>
        <dbReference type="EMBL" id="AZN71867.1"/>
    </source>
</evidence>
<gene>
    <name evidence="4" type="ORF">D5400_11775</name>
</gene>
<evidence type="ECO:0000259" key="3">
    <source>
        <dbReference type="Pfam" id="PF05838"/>
    </source>
</evidence>
<feature type="compositionally biased region" description="Basic and acidic residues" evidence="1">
    <location>
        <begin position="166"/>
        <end position="184"/>
    </location>
</feature>
<dbReference type="KEGG" id="abaw:D5400_11775"/>
<dbReference type="Pfam" id="PF05838">
    <property type="entry name" value="Glyco_hydro_108"/>
    <property type="match status" value="1"/>
</dbReference>
<dbReference type="CDD" id="cd13926">
    <property type="entry name" value="N-acetylmuramidase_GH108"/>
    <property type="match status" value="1"/>
</dbReference>
<feature type="transmembrane region" description="Helical" evidence="2">
    <location>
        <begin position="225"/>
        <end position="246"/>
    </location>
</feature>
<feature type="domain" description="TtsA-like Glycoside hydrolase family 108" evidence="3">
    <location>
        <begin position="12"/>
        <end position="95"/>
    </location>
</feature>
<keyword evidence="2" id="KW-1133">Transmembrane helix</keyword>
<dbReference type="EMBL" id="CP032509">
    <property type="protein sequence ID" value="AZN71867.1"/>
    <property type="molecule type" value="Genomic_DNA"/>
</dbReference>
<dbReference type="InterPro" id="IPR023346">
    <property type="entry name" value="Lysozyme-like_dom_sf"/>
</dbReference>
<evidence type="ECO:0000313" key="5">
    <source>
        <dbReference type="Proteomes" id="UP000268192"/>
    </source>
</evidence>
<dbReference type="InterPro" id="IPR008565">
    <property type="entry name" value="TtsA-like_GH18_dom"/>
</dbReference>